<organism evidence="2 3">
    <name type="scientific">Helicocarpus griseus UAMH5409</name>
    <dbReference type="NCBI Taxonomy" id="1447875"/>
    <lineage>
        <taxon>Eukaryota</taxon>
        <taxon>Fungi</taxon>
        <taxon>Dikarya</taxon>
        <taxon>Ascomycota</taxon>
        <taxon>Pezizomycotina</taxon>
        <taxon>Eurotiomycetes</taxon>
        <taxon>Eurotiomycetidae</taxon>
        <taxon>Onygenales</taxon>
        <taxon>Ajellomycetaceae</taxon>
        <taxon>Helicocarpus</taxon>
    </lineage>
</organism>
<dbReference type="OrthoDB" id="5414143at2759"/>
<evidence type="ECO:0000313" key="3">
    <source>
        <dbReference type="Proteomes" id="UP000223968"/>
    </source>
</evidence>
<dbReference type="EMBL" id="PDNB01000084">
    <property type="protein sequence ID" value="PGH10655.1"/>
    <property type="molecule type" value="Genomic_DNA"/>
</dbReference>
<keyword evidence="3" id="KW-1185">Reference proteome</keyword>
<dbReference type="Proteomes" id="UP000223968">
    <property type="component" value="Unassembled WGS sequence"/>
</dbReference>
<comment type="caution">
    <text evidence="2">The sequence shown here is derived from an EMBL/GenBank/DDBJ whole genome shotgun (WGS) entry which is preliminary data.</text>
</comment>
<evidence type="ECO:0000256" key="1">
    <source>
        <dbReference type="SAM" id="MobiDB-lite"/>
    </source>
</evidence>
<accession>A0A2B7XNY9</accession>
<feature type="region of interest" description="Disordered" evidence="1">
    <location>
        <begin position="602"/>
        <end position="627"/>
    </location>
</feature>
<gene>
    <name evidence="2" type="ORF">AJ79_05369</name>
</gene>
<name>A0A2B7XNY9_9EURO</name>
<proteinExistence type="predicted"/>
<reference evidence="2 3" key="1">
    <citation type="submission" date="2017-10" db="EMBL/GenBank/DDBJ databases">
        <title>Comparative genomics in systemic dimorphic fungi from Ajellomycetaceae.</title>
        <authorList>
            <person name="Munoz J.F."/>
            <person name="Mcewen J.G."/>
            <person name="Clay O.K."/>
            <person name="Cuomo C.A."/>
        </authorList>
    </citation>
    <scope>NUCLEOTIDE SEQUENCE [LARGE SCALE GENOMIC DNA]</scope>
    <source>
        <strain evidence="2 3">UAMH5409</strain>
    </source>
</reference>
<evidence type="ECO:0000313" key="2">
    <source>
        <dbReference type="EMBL" id="PGH10655.1"/>
    </source>
</evidence>
<sequence length="627" mass="69782">MDGTPNPWQTWPLLPPREMRQALRENATGNLSIESYLYLADSALRETTDSDPLPYPLHPLKKEEERVPTELRSAILKILPSHGFTAEPAIYLDCLGKPGYPGSEDDPALTLYLLFFNHIDTMGDLSSAASHIQELCWVNGYWGINVDISHVFETFCPSFFPISPSAREIAIYKNSKEELFCLLQERLGSAWRLLSLFQLGHYEDTAVPTIVVIVQPRTSHDWSKLKSAMGTVVQKYCTDGLGIDIEFLPGTLGDYTSLQQKVFPGSQNDIISDECKIGVGFSIGTAAETGTPATAGGYVLLKENCKVKKGIMTNNAVATSAETQCFAQKDIEATEGLLDTYISRAKDDIERCEEYQKHYIQDKRRPSDCIQGHISVQQKFLEGYLRQKALLSTLPIPLGKVEYSSGKTISNNKIHDWAFVELSDAAAEHFLPNILCRAPDDMRSWYPVVDQHPLFDFDKLQLGKYYMKQGRTTNVTGGMCNGVLALCNWDEGKEDQDQTHYHDQFGYRIAPNPKWDPHACTTEEYIILSKTRPPAPWGASHYFTNQQTSFCEAGDSGSFVIDGLGNVCGLLHSTVTAFSGVYGGMGLASCFSQILESLKVKTTPRDSQGRPTGETAELELPQESRCN</sequence>
<dbReference type="AlphaFoldDB" id="A0A2B7XNY9"/>
<protein>
    <submittedName>
        <fullName evidence="2">Uncharacterized protein</fullName>
    </submittedName>
</protein>